<dbReference type="FunFam" id="1.20.1510.10:FF:000006">
    <property type="entry name" value="Divalent cation efflux transporter"/>
    <property type="match status" value="1"/>
</dbReference>
<dbReference type="InterPro" id="IPR036837">
    <property type="entry name" value="Cation_efflux_CTD_sf"/>
</dbReference>
<evidence type="ECO:0000256" key="3">
    <source>
        <dbReference type="ARBA" id="ARBA00022448"/>
    </source>
</evidence>
<dbReference type="EMBL" id="FQZB01000004">
    <property type="protein sequence ID" value="SHI67548.1"/>
    <property type="molecule type" value="Genomic_DNA"/>
</dbReference>
<evidence type="ECO:0000256" key="7">
    <source>
        <dbReference type="SAM" id="Phobius"/>
    </source>
</evidence>
<feature type="transmembrane region" description="Helical" evidence="7">
    <location>
        <begin position="153"/>
        <end position="171"/>
    </location>
</feature>
<evidence type="ECO:0000313" key="11">
    <source>
        <dbReference type="Proteomes" id="UP000184310"/>
    </source>
</evidence>
<feature type="domain" description="Cation efflux protein cytoplasmic" evidence="9">
    <location>
        <begin position="207"/>
        <end position="284"/>
    </location>
</feature>
<evidence type="ECO:0000256" key="2">
    <source>
        <dbReference type="ARBA" id="ARBA00008114"/>
    </source>
</evidence>
<organism evidence="10 11">
    <name type="scientific">Clostridium cavendishii DSM 21758</name>
    <dbReference type="NCBI Taxonomy" id="1121302"/>
    <lineage>
        <taxon>Bacteria</taxon>
        <taxon>Bacillati</taxon>
        <taxon>Bacillota</taxon>
        <taxon>Clostridia</taxon>
        <taxon>Eubacteriales</taxon>
        <taxon>Clostridiaceae</taxon>
        <taxon>Clostridium</taxon>
    </lineage>
</organism>
<dbReference type="GO" id="GO:0015093">
    <property type="term" value="F:ferrous iron transmembrane transporter activity"/>
    <property type="evidence" value="ECO:0007669"/>
    <property type="project" value="TreeGrafter"/>
</dbReference>
<dbReference type="SUPFAM" id="SSF160240">
    <property type="entry name" value="Cation efflux protein cytoplasmic domain-like"/>
    <property type="match status" value="1"/>
</dbReference>
<dbReference type="STRING" id="1121302.SAMN02745163_00619"/>
<evidence type="ECO:0000313" key="10">
    <source>
        <dbReference type="EMBL" id="SHI67548.1"/>
    </source>
</evidence>
<evidence type="ECO:0000259" key="8">
    <source>
        <dbReference type="Pfam" id="PF01545"/>
    </source>
</evidence>
<feature type="transmembrane region" description="Helical" evidence="7">
    <location>
        <begin position="106"/>
        <end position="126"/>
    </location>
</feature>
<dbReference type="InterPro" id="IPR002524">
    <property type="entry name" value="Cation_efflux"/>
</dbReference>
<reference evidence="10 11" key="1">
    <citation type="submission" date="2016-11" db="EMBL/GenBank/DDBJ databases">
        <authorList>
            <person name="Jaros S."/>
            <person name="Januszkiewicz K."/>
            <person name="Wedrychowicz H."/>
        </authorList>
    </citation>
    <scope>NUCLEOTIDE SEQUENCE [LARGE SCALE GENOMIC DNA]</scope>
    <source>
        <strain evidence="10 11">DSM 21758</strain>
    </source>
</reference>
<dbReference type="NCBIfam" id="TIGR01297">
    <property type="entry name" value="CDF"/>
    <property type="match status" value="1"/>
</dbReference>
<gene>
    <name evidence="10" type="ORF">SAMN02745163_00619</name>
</gene>
<keyword evidence="5 7" id="KW-1133">Transmembrane helix</keyword>
<dbReference type="InterPro" id="IPR027469">
    <property type="entry name" value="Cation_efflux_TMD_sf"/>
</dbReference>
<keyword evidence="3" id="KW-0813">Transport</keyword>
<dbReference type="OrthoDB" id="9806522at2"/>
<dbReference type="Gene3D" id="1.20.1510.10">
    <property type="entry name" value="Cation efflux protein transmembrane domain"/>
    <property type="match status" value="1"/>
</dbReference>
<dbReference type="Proteomes" id="UP000184310">
    <property type="component" value="Unassembled WGS sequence"/>
</dbReference>
<dbReference type="GO" id="GO:0006882">
    <property type="term" value="P:intracellular zinc ion homeostasis"/>
    <property type="evidence" value="ECO:0007669"/>
    <property type="project" value="TreeGrafter"/>
</dbReference>
<dbReference type="GO" id="GO:0015086">
    <property type="term" value="F:cadmium ion transmembrane transporter activity"/>
    <property type="evidence" value="ECO:0007669"/>
    <property type="project" value="TreeGrafter"/>
</dbReference>
<dbReference type="SUPFAM" id="SSF161111">
    <property type="entry name" value="Cation efflux protein transmembrane domain-like"/>
    <property type="match status" value="1"/>
</dbReference>
<protein>
    <submittedName>
        <fullName evidence="10">Cation diffusion facilitator family transporter</fullName>
    </submittedName>
</protein>
<dbReference type="AlphaFoldDB" id="A0A1M6D3J4"/>
<dbReference type="RefSeq" id="WP_072985186.1">
    <property type="nucleotide sequence ID" value="NZ_FQZB01000004.1"/>
</dbReference>
<feature type="transmembrane region" description="Helical" evidence="7">
    <location>
        <begin position="76"/>
        <end position="94"/>
    </location>
</feature>
<feature type="domain" description="Cation efflux protein transmembrane" evidence="8">
    <location>
        <begin position="10"/>
        <end position="202"/>
    </location>
</feature>
<comment type="subcellular location">
    <subcellularLocation>
        <location evidence="1">Membrane</location>
        <topology evidence="1">Multi-pass membrane protein</topology>
    </subcellularLocation>
</comment>
<dbReference type="GO" id="GO:0005886">
    <property type="term" value="C:plasma membrane"/>
    <property type="evidence" value="ECO:0007669"/>
    <property type="project" value="TreeGrafter"/>
</dbReference>
<proteinExistence type="inferred from homology"/>
<feature type="transmembrane region" description="Helical" evidence="7">
    <location>
        <begin position="38"/>
        <end position="55"/>
    </location>
</feature>
<dbReference type="Gene3D" id="3.30.70.1350">
    <property type="entry name" value="Cation efflux protein, cytoplasmic domain"/>
    <property type="match status" value="1"/>
</dbReference>
<evidence type="ECO:0000259" key="9">
    <source>
        <dbReference type="Pfam" id="PF16916"/>
    </source>
</evidence>
<dbReference type="PANTHER" id="PTHR43840">
    <property type="entry name" value="MITOCHONDRIAL METAL TRANSPORTER 1-RELATED"/>
    <property type="match status" value="1"/>
</dbReference>
<keyword evidence="6 7" id="KW-0472">Membrane</keyword>
<sequence>MNSKIKIARLSIFSNTLLIILKVIVSIITGSMSIFSEAIHSTVDLLASLITFISVKFSDKPADKEHPYGHGKYENISGVIEALLILLPAIWIIVEAFKKLFIPHEISSPGIGFLVMAISSFVNFLVSRKLYIVAKENDSIALEADALHLKADVYTSLGVALGLMLIFFTKITFLDPLIAILVSCFIIKESIELFMNAFSPLLDTKISDAEIEAIEKLINSYNSVYCNFHNLRTRKAGSKKYIDLHLVMPKHLTVEEAYNLACNIETALQNSLANTEVLIHLESCKNDCTTCDHFNNSICQRKTSKSNSTSA</sequence>
<dbReference type="GO" id="GO:0015341">
    <property type="term" value="F:zinc efflux antiporter activity"/>
    <property type="evidence" value="ECO:0007669"/>
    <property type="project" value="TreeGrafter"/>
</dbReference>
<feature type="transmembrane region" description="Helical" evidence="7">
    <location>
        <begin position="12"/>
        <end position="32"/>
    </location>
</feature>
<name>A0A1M6D3J4_9CLOT</name>
<dbReference type="Pfam" id="PF01545">
    <property type="entry name" value="Cation_efflux"/>
    <property type="match status" value="1"/>
</dbReference>
<dbReference type="InterPro" id="IPR058533">
    <property type="entry name" value="Cation_efflux_TM"/>
</dbReference>
<evidence type="ECO:0000256" key="1">
    <source>
        <dbReference type="ARBA" id="ARBA00004141"/>
    </source>
</evidence>
<keyword evidence="4 7" id="KW-0812">Transmembrane</keyword>
<comment type="similarity">
    <text evidence="2">Belongs to the cation diffusion facilitator (CDF) transporter (TC 2.A.4) family.</text>
</comment>
<dbReference type="InterPro" id="IPR027470">
    <property type="entry name" value="Cation_efflux_CTD"/>
</dbReference>
<evidence type="ECO:0000256" key="4">
    <source>
        <dbReference type="ARBA" id="ARBA00022692"/>
    </source>
</evidence>
<dbReference type="Pfam" id="PF16916">
    <property type="entry name" value="ZT_dimer"/>
    <property type="match status" value="1"/>
</dbReference>
<dbReference type="InterPro" id="IPR050291">
    <property type="entry name" value="CDF_Transporter"/>
</dbReference>
<evidence type="ECO:0000256" key="5">
    <source>
        <dbReference type="ARBA" id="ARBA00022989"/>
    </source>
</evidence>
<keyword evidence="11" id="KW-1185">Reference proteome</keyword>
<accession>A0A1M6D3J4</accession>
<evidence type="ECO:0000256" key="6">
    <source>
        <dbReference type="ARBA" id="ARBA00023136"/>
    </source>
</evidence>
<dbReference type="PANTHER" id="PTHR43840:SF15">
    <property type="entry name" value="MITOCHONDRIAL METAL TRANSPORTER 1-RELATED"/>
    <property type="match status" value="1"/>
</dbReference>